<keyword evidence="5 7" id="KW-0378">Hydrolase</keyword>
<dbReference type="PANTHER" id="PTHR11802">
    <property type="entry name" value="SERINE PROTEASE FAMILY S10 SERINE CARBOXYPEPTIDASE"/>
    <property type="match status" value="1"/>
</dbReference>
<evidence type="ECO:0000256" key="7">
    <source>
        <dbReference type="RuleBase" id="RU361156"/>
    </source>
</evidence>
<evidence type="ECO:0000313" key="8">
    <source>
        <dbReference type="EMBL" id="KAF7288078.1"/>
    </source>
</evidence>
<comment type="caution">
    <text evidence="8">The sequence shown here is derived from an EMBL/GenBank/DDBJ whole genome shotgun (WGS) entry which is preliminary data.</text>
</comment>
<dbReference type="GO" id="GO:0004185">
    <property type="term" value="F:serine-type carboxypeptidase activity"/>
    <property type="evidence" value="ECO:0007669"/>
    <property type="project" value="UniProtKB-UniRule"/>
</dbReference>
<evidence type="ECO:0000256" key="6">
    <source>
        <dbReference type="ARBA" id="ARBA00023180"/>
    </source>
</evidence>
<dbReference type="OrthoDB" id="443318at2759"/>
<name>A0A834IY83_RHYFE</name>
<dbReference type="PRINTS" id="PR00724">
    <property type="entry name" value="CRBOXYPTASEC"/>
</dbReference>
<dbReference type="PANTHER" id="PTHR11802:SF472">
    <property type="entry name" value="SERINE CARBOXYPEPTIDASE CPVL-RELATED"/>
    <property type="match status" value="1"/>
</dbReference>
<evidence type="ECO:0000256" key="2">
    <source>
        <dbReference type="ARBA" id="ARBA00022645"/>
    </source>
</evidence>
<dbReference type="InterPro" id="IPR029058">
    <property type="entry name" value="AB_hydrolase_fold"/>
</dbReference>
<reference evidence="8" key="1">
    <citation type="submission" date="2020-08" db="EMBL/GenBank/DDBJ databases">
        <title>Genome sequencing and assembly of the red palm weevil Rhynchophorus ferrugineus.</title>
        <authorList>
            <person name="Dias G.B."/>
            <person name="Bergman C.M."/>
            <person name="Manee M."/>
        </authorList>
    </citation>
    <scope>NUCLEOTIDE SEQUENCE</scope>
    <source>
        <strain evidence="8">AA-2017</strain>
        <tissue evidence="8">Whole larva</tissue>
    </source>
</reference>
<evidence type="ECO:0000313" key="9">
    <source>
        <dbReference type="Proteomes" id="UP000625711"/>
    </source>
</evidence>
<keyword evidence="6" id="KW-0325">Glycoprotein</keyword>
<dbReference type="AlphaFoldDB" id="A0A834IY83"/>
<keyword evidence="9" id="KW-1185">Reference proteome</keyword>
<dbReference type="InterPro" id="IPR001563">
    <property type="entry name" value="Peptidase_S10"/>
</dbReference>
<evidence type="ECO:0000256" key="1">
    <source>
        <dbReference type="ARBA" id="ARBA00009431"/>
    </source>
</evidence>
<dbReference type="EMBL" id="JAACXV010000001">
    <property type="protein sequence ID" value="KAF7288078.1"/>
    <property type="molecule type" value="Genomic_DNA"/>
</dbReference>
<keyword evidence="4 7" id="KW-0732">Signal</keyword>
<evidence type="ECO:0000256" key="4">
    <source>
        <dbReference type="ARBA" id="ARBA00022729"/>
    </source>
</evidence>
<proteinExistence type="inferred from homology"/>
<organism evidence="8 9">
    <name type="scientific">Rhynchophorus ferrugineus</name>
    <name type="common">Red palm weevil</name>
    <name type="synonym">Curculio ferrugineus</name>
    <dbReference type="NCBI Taxonomy" id="354439"/>
    <lineage>
        <taxon>Eukaryota</taxon>
        <taxon>Metazoa</taxon>
        <taxon>Ecdysozoa</taxon>
        <taxon>Arthropoda</taxon>
        <taxon>Hexapoda</taxon>
        <taxon>Insecta</taxon>
        <taxon>Pterygota</taxon>
        <taxon>Neoptera</taxon>
        <taxon>Endopterygota</taxon>
        <taxon>Coleoptera</taxon>
        <taxon>Polyphaga</taxon>
        <taxon>Cucujiformia</taxon>
        <taxon>Curculionidae</taxon>
        <taxon>Dryophthorinae</taxon>
        <taxon>Rhynchophorus</taxon>
    </lineage>
</organism>
<evidence type="ECO:0000256" key="3">
    <source>
        <dbReference type="ARBA" id="ARBA00022670"/>
    </source>
</evidence>
<dbReference type="InterPro" id="IPR018202">
    <property type="entry name" value="Ser_caboxypep_ser_AS"/>
</dbReference>
<sequence>MKIFLSFILLYYFKIINSAFPNFYTKIPPEAITGNAGNPLILTPLIEQNKIQEAQNASLVTFNGFKNFTSYSGYLTVDKDYNSNMFFWYFPSTTDSDNDPVVLWLQGGPGASSMIGLFTENGPFSVKFKKGLRERQYTWVHNHNMLYIDNPVGTGYSFTSGGYAQTENKVGEDLYSALIQFFTLFPKLQKNPFFVSGESYGGKYVPAVSYIIHSRNHAKNPPQLKINLQGLSIGNGLTDPINQLKYSDYLYQIGLIDSNGRKVFQSYEQQATSYIQNNQFIKAFKVFDELLNGDTNNHTSIFKNITGFDNYFNYLYPVDPLNTELLLMGKYIQRLDVRQSIHVGNTSFNIENQIVEQNLMNDVMQSIASWLSELLNNYRVLIYNGQLDIIINIKLLQGINGHMVPADQPAWAFDLISRFTRNKTFY</sequence>
<dbReference type="Pfam" id="PF00450">
    <property type="entry name" value="Peptidase_S10"/>
    <property type="match status" value="1"/>
</dbReference>
<gene>
    <name evidence="8" type="ORF">GWI33_000131</name>
</gene>
<accession>A0A834IY83</accession>
<dbReference type="EC" id="3.4.16.-" evidence="7"/>
<feature type="chain" id="PRO_5033107243" description="Carboxypeptidase" evidence="7">
    <location>
        <begin position="19"/>
        <end position="426"/>
    </location>
</feature>
<dbReference type="Proteomes" id="UP000625711">
    <property type="component" value="Unassembled WGS sequence"/>
</dbReference>
<evidence type="ECO:0000256" key="5">
    <source>
        <dbReference type="ARBA" id="ARBA00022801"/>
    </source>
</evidence>
<dbReference type="SUPFAM" id="SSF53474">
    <property type="entry name" value="alpha/beta-Hydrolases"/>
    <property type="match status" value="1"/>
</dbReference>
<dbReference type="Gene3D" id="3.40.50.1820">
    <property type="entry name" value="alpha/beta hydrolase"/>
    <property type="match status" value="1"/>
</dbReference>
<dbReference type="PROSITE" id="PS00131">
    <property type="entry name" value="CARBOXYPEPT_SER_SER"/>
    <property type="match status" value="1"/>
</dbReference>
<keyword evidence="2 7" id="KW-0121">Carboxypeptidase</keyword>
<keyword evidence="3 7" id="KW-0645">Protease</keyword>
<comment type="similarity">
    <text evidence="1 7">Belongs to the peptidase S10 family.</text>
</comment>
<protein>
    <recommendedName>
        <fullName evidence="7">Carboxypeptidase</fullName>
        <ecNumber evidence="7">3.4.16.-</ecNumber>
    </recommendedName>
</protein>
<dbReference type="GO" id="GO:0006508">
    <property type="term" value="P:proteolysis"/>
    <property type="evidence" value="ECO:0007669"/>
    <property type="project" value="UniProtKB-KW"/>
</dbReference>
<feature type="signal peptide" evidence="7">
    <location>
        <begin position="1"/>
        <end position="18"/>
    </location>
</feature>